<dbReference type="SUPFAM" id="SSF48498">
    <property type="entry name" value="Tetracyclin repressor-like, C-terminal domain"/>
    <property type="match status" value="1"/>
</dbReference>
<keyword evidence="3" id="KW-0804">Transcription</keyword>
<feature type="domain" description="HTH tetR-type" evidence="5">
    <location>
        <begin position="7"/>
        <end position="67"/>
    </location>
</feature>
<dbReference type="GO" id="GO:0003700">
    <property type="term" value="F:DNA-binding transcription factor activity"/>
    <property type="evidence" value="ECO:0007669"/>
    <property type="project" value="TreeGrafter"/>
</dbReference>
<comment type="caution">
    <text evidence="6">The sequence shown here is derived from an EMBL/GenBank/DDBJ whole genome shotgun (WGS) entry which is preliminary data.</text>
</comment>
<evidence type="ECO:0000313" key="7">
    <source>
        <dbReference type="Proteomes" id="UP001185863"/>
    </source>
</evidence>
<name>A0AAE5A600_9NOCA</name>
<dbReference type="SUPFAM" id="SSF46689">
    <property type="entry name" value="Homeodomain-like"/>
    <property type="match status" value="1"/>
</dbReference>
<evidence type="ECO:0000256" key="2">
    <source>
        <dbReference type="ARBA" id="ARBA00023125"/>
    </source>
</evidence>
<dbReference type="InterPro" id="IPR001647">
    <property type="entry name" value="HTH_TetR"/>
</dbReference>
<dbReference type="PROSITE" id="PS50977">
    <property type="entry name" value="HTH_TETR_2"/>
    <property type="match status" value="1"/>
</dbReference>
<sequence length="202" mass="22621">MERLPAGQRRGDFITAAVQIIAERGVHGATTRRIAERAKAPLASLHYCFHTKEELFLAIYEDMSASQIREGFHVREGSGLGRAAAGLLRQIKAWIEKSDTYAQAQLELFFWVRRQDSDLAKRVYQLYLDMLESLLREGLRPDDDVNLVGVLARTIASVADGLIPQWLTYTDPVMRDTTVDVIAESLERLADAHRIPQATAAG</sequence>
<dbReference type="InterPro" id="IPR009057">
    <property type="entry name" value="Homeodomain-like_sf"/>
</dbReference>
<dbReference type="InterPro" id="IPR036271">
    <property type="entry name" value="Tet_transcr_reg_TetR-rel_C_sf"/>
</dbReference>
<evidence type="ECO:0000256" key="1">
    <source>
        <dbReference type="ARBA" id="ARBA00023015"/>
    </source>
</evidence>
<reference evidence="6" key="1">
    <citation type="submission" date="2023-10" db="EMBL/GenBank/DDBJ databases">
        <title>Development of a sustainable strategy for remediation of hydrocarbon-contaminated territories based on the waste exchange concept.</title>
        <authorList>
            <person name="Krivoruchko A."/>
        </authorList>
    </citation>
    <scope>NUCLEOTIDE SEQUENCE</scope>
    <source>
        <strain evidence="6">IEGM 68</strain>
    </source>
</reference>
<organism evidence="6 7">
    <name type="scientific">Rhodococcus oxybenzonivorans</name>
    <dbReference type="NCBI Taxonomy" id="1990687"/>
    <lineage>
        <taxon>Bacteria</taxon>
        <taxon>Bacillati</taxon>
        <taxon>Actinomycetota</taxon>
        <taxon>Actinomycetes</taxon>
        <taxon>Mycobacteriales</taxon>
        <taxon>Nocardiaceae</taxon>
        <taxon>Rhodococcus</taxon>
    </lineage>
</organism>
<feature type="DNA-binding region" description="H-T-H motif" evidence="4">
    <location>
        <begin position="30"/>
        <end position="49"/>
    </location>
</feature>
<keyword evidence="2 4" id="KW-0238">DNA-binding</keyword>
<protein>
    <submittedName>
        <fullName evidence="6">TetR/AcrR family transcriptional regulator</fullName>
    </submittedName>
</protein>
<dbReference type="AlphaFoldDB" id="A0AAE5A600"/>
<gene>
    <name evidence="6" type="ORF">R4315_05355</name>
</gene>
<evidence type="ECO:0000313" key="6">
    <source>
        <dbReference type="EMBL" id="MDV7263979.1"/>
    </source>
</evidence>
<dbReference type="PANTHER" id="PTHR30055:SF234">
    <property type="entry name" value="HTH-TYPE TRANSCRIPTIONAL REGULATOR BETI"/>
    <property type="match status" value="1"/>
</dbReference>
<accession>A0AAE5A600</accession>
<dbReference type="Pfam" id="PF00440">
    <property type="entry name" value="TetR_N"/>
    <property type="match status" value="1"/>
</dbReference>
<dbReference type="Proteomes" id="UP001185863">
    <property type="component" value="Unassembled WGS sequence"/>
</dbReference>
<dbReference type="RefSeq" id="WP_213575278.1">
    <property type="nucleotide sequence ID" value="NZ_JAWLUP010000006.1"/>
</dbReference>
<dbReference type="EMBL" id="JAWLUP010000006">
    <property type="protein sequence ID" value="MDV7263979.1"/>
    <property type="molecule type" value="Genomic_DNA"/>
</dbReference>
<evidence type="ECO:0000256" key="4">
    <source>
        <dbReference type="PROSITE-ProRule" id="PRU00335"/>
    </source>
</evidence>
<dbReference type="InterPro" id="IPR050109">
    <property type="entry name" value="HTH-type_TetR-like_transc_reg"/>
</dbReference>
<dbReference type="GO" id="GO:0000976">
    <property type="term" value="F:transcription cis-regulatory region binding"/>
    <property type="evidence" value="ECO:0007669"/>
    <property type="project" value="TreeGrafter"/>
</dbReference>
<dbReference type="PANTHER" id="PTHR30055">
    <property type="entry name" value="HTH-TYPE TRANSCRIPTIONAL REGULATOR RUTR"/>
    <property type="match status" value="1"/>
</dbReference>
<dbReference type="Gene3D" id="1.10.357.10">
    <property type="entry name" value="Tetracycline Repressor, domain 2"/>
    <property type="match status" value="1"/>
</dbReference>
<keyword evidence="1" id="KW-0805">Transcription regulation</keyword>
<proteinExistence type="predicted"/>
<evidence type="ECO:0000259" key="5">
    <source>
        <dbReference type="PROSITE" id="PS50977"/>
    </source>
</evidence>
<evidence type="ECO:0000256" key="3">
    <source>
        <dbReference type="ARBA" id="ARBA00023163"/>
    </source>
</evidence>